<dbReference type="InterPro" id="IPR033621">
    <property type="entry name" value="TIFA"/>
</dbReference>
<gene>
    <name evidence="4" type="primary">LOC101386989</name>
</gene>
<evidence type="ECO:0000313" key="3">
    <source>
        <dbReference type="Proteomes" id="UP000245340"/>
    </source>
</evidence>
<evidence type="ECO:0000259" key="2">
    <source>
        <dbReference type="Pfam" id="PF00498"/>
    </source>
</evidence>
<dbReference type="PANTHER" id="PTHR31266">
    <property type="entry name" value="TRAF-INTERACTING PROTEIN WITH FHA DOMAIN-CONTAINING PROTEIN A FAMILY MEMBER"/>
    <property type="match status" value="1"/>
</dbReference>
<dbReference type="RefSeq" id="XP_004405538.1">
    <property type="nucleotide sequence ID" value="XM_004405481.1"/>
</dbReference>
<proteinExistence type="predicted"/>
<organism evidence="3 4">
    <name type="scientific">Odobenus rosmarus divergens</name>
    <name type="common">Pacific walrus</name>
    <dbReference type="NCBI Taxonomy" id="9708"/>
    <lineage>
        <taxon>Eukaryota</taxon>
        <taxon>Metazoa</taxon>
        <taxon>Chordata</taxon>
        <taxon>Craniata</taxon>
        <taxon>Vertebrata</taxon>
        <taxon>Euteleostomi</taxon>
        <taxon>Mammalia</taxon>
        <taxon>Eutheria</taxon>
        <taxon>Laurasiatheria</taxon>
        <taxon>Carnivora</taxon>
        <taxon>Caniformia</taxon>
        <taxon>Pinnipedia</taxon>
        <taxon>Odobenidae</taxon>
        <taxon>Odobenus</taxon>
    </lineage>
</organism>
<dbReference type="AlphaFoldDB" id="A0A9B0GUE6"/>
<dbReference type="Gene3D" id="2.60.200.20">
    <property type="match status" value="1"/>
</dbReference>
<keyword evidence="3" id="KW-1185">Reference proteome</keyword>
<dbReference type="Proteomes" id="UP000245340">
    <property type="component" value="Unplaced"/>
</dbReference>
<protein>
    <submittedName>
        <fullName evidence="4">Uncharacterized protein LOC101386989</fullName>
    </submittedName>
</protein>
<evidence type="ECO:0000313" key="4">
    <source>
        <dbReference type="RefSeq" id="XP_004405538.1"/>
    </source>
</evidence>
<dbReference type="Pfam" id="PF00498">
    <property type="entry name" value="FHA"/>
    <property type="match status" value="1"/>
</dbReference>
<dbReference type="InterPro" id="IPR000253">
    <property type="entry name" value="FHA_dom"/>
</dbReference>
<dbReference type="PANTHER" id="PTHR31266:SF3">
    <property type="entry name" value="TRAF-INTERACTING PROTEIN WITH FHA DOMAIN-CONTAINING PROTEIN B"/>
    <property type="match status" value="1"/>
</dbReference>
<name>A0A9B0GUE6_ODORO</name>
<reference evidence="4" key="1">
    <citation type="submission" date="2025-08" db="UniProtKB">
        <authorList>
            <consortium name="RefSeq"/>
        </authorList>
    </citation>
    <scope>IDENTIFICATION</scope>
</reference>
<feature type="region of interest" description="Disordered" evidence="1">
    <location>
        <begin position="346"/>
        <end position="365"/>
    </location>
</feature>
<feature type="domain" description="FHA" evidence="2">
    <location>
        <begin position="101"/>
        <end position="165"/>
    </location>
</feature>
<sequence length="394" mass="42940">MLLCAPRFSAAFVGLKGPAASPGAHSRGTSFGGIAVPVRPKALRPQTHGTLQPVFCAPQLGLLSTERALTVLHVSLHHPAQDPDIFANVPAQLQHDTSPLLVGRSLDAHLRLQLPCLSRRHLSLEPYREKGSALLTFCLKALSRKGCVWVNGLTLRFLEQVPLSMVNRVAFSGIQMVVRIEGGTSLEAFVCCFHLSPSPLIHRPQAEETDEWESTSQEQPPPSSGPLTTSNKAFDTLYFPPEKKNPFAPQAGYNEIQLHCQFFLGKRARQLEQVTETLPAVKAFSRSHACGAVHAVSSGNRGRDEDHGLSAVVFLVALRELARERLDRQMGKEAVMSQAGEGMAEAYSDGARDGPAGWGSKAPKPWAESRWPACEARARARLREGSKQTQLLCL</sequence>
<evidence type="ECO:0000256" key="1">
    <source>
        <dbReference type="SAM" id="MobiDB-lite"/>
    </source>
</evidence>
<accession>A0A9B0GUE6</accession>
<dbReference type="InterPro" id="IPR008984">
    <property type="entry name" value="SMAD_FHA_dom_sf"/>
</dbReference>
<dbReference type="SUPFAM" id="SSF49879">
    <property type="entry name" value="SMAD/FHA domain"/>
    <property type="match status" value="1"/>
</dbReference>
<dbReference type="GO" id="GO:0043123">
    <property type="term" value="P:positive regulation of canonical NF-kappaB signal transduction"/>
    <property type="evidence" value="ECO:0007669"/>
    <property type="project" value="InterPro"/>
</dbReference>
<feature type="region of interest" description="Disordered" evidence="1">
    <location>
        <begin position="205"/>
        <end position="230"/>
    </location>
</feature>